<evidence type="ECO:0000256" key="1">
    <source>
        <dbReference type="SAM" id="Phobius"/>
    </source>
</evidence>
<reference evidence="2" key="1">
    <citation type="submission" date="2021-06" db="EMBL/GenBank/DDBJ databases">
        <title>An adapted protocol for Saccharibacteria cultivation: two new species join this phylum of Candidate Phyla Radiations.</title>
        <authorList>
            <person name="Ibrahim A."/>
            <person name="Maatouk M."/>
            <person name="Raoult D."/>
            <person name="Bittar F."/>
        </authorList>
    </citation>
    <scope>NUCLEOTIDE SEQUENCE</scope>
    <source>
        <strain evidence="2">IHU2</strain>
    </source>
</reference>
<dbReference type="GO" id="GO:0006508">
    <property type="term" value="P:proteolysis"/>
    <property type="evidence" value="ECO:0007669"/>
    <property type="project" value="InterPro"/>
</dbReference>
<name>A0A8F1SB36_9BACT</name>
<dbReference type="Gene3D" id="2.30.42.10">
    <property type="match status" value="1"/>
</dbReference>
<organism evidence="2 3">
    <name type="scientific">Candidatus Minimicrobia vallesae</name>
    <dbReference type="NCBI Taxonomy" id="2841264"/>
    <lineage>
        <taxon>Bacteria</taxon>
        <taxon>Candidatus Saccharimonadota</taxon>
        <taxon>Candidatus Saccharimonadota incertae sedis</taxon>
        <taxon>Candidatus Minimicrobia</taxon>
    </lineage>
</organism>
<keyword evidence="1" id="KW-1133">Transmembrane helix</keyword>
<proteinExistence type="predicted"/>
<keyword evidence="1" id="KW-0812">Transmembrane</keyword>
<dbReference type="PRINTS" id="PR00834">
    <property type="entry name" value="PROTEASES2C"/>
</dbReference>
<dbReference type="EMBL" id="CP076459">
    <property type="protein sequence ID" value="QWQ31604.1"/>
    <property type="molecule type" value="Genomic_DNA"/>
</dbReference>
<dbReference type="PANTHER" id="PTHR22939:SF129">
    <property type="entry name" value="SERINE PROTEASE HTRA2, MITOCHONDRIAL"/>
    <property type="match status" value="1"/>
</dbReference>
<dbReference type="RefSeq" id="WP_232736375.1">
    <property type="nucleotide sequence ID" value="NZ_CP076459.1"/>
</dbReference>
<dbReference type="InterPro" id="IPR009003">
    <property type="entry name" value="Peptidase_S1_PA"/>
</dbReference>
<dbReference type="Pfam" id="PF13365">
    <property type="entry name" value="Trypsin_2"/>
    <property type="match status" value="1"/>
</dbReference>
<gene>
    <name evidence="2" type="ORF">KOY49_01130</name>
</gene>
<dbReference type="InterPro" id="IPR036034">
    <property type="entry name" value="PDZ_sf"/>
</dbReference>
<dbReference type="Gene3D" id="2.40.10.120">
    <property type="match status" value="1"/>
</dbReference>
<keyword evidence="3" id="KW-1185">Reference proteome</keyword>
<dbReference type="PANTHER" id="PTHR22939">
    <property type="entry name" value="SERINE PROTEASE FAMILY S1C HTRA-RELATED"/>
    <property type="match status" value="1"/>
</dbReference>
<dbReference type="KEGG" id="mvl:KOY49_01130"/>
<accession>A0A8F1SB36</accession>
<dbReference type="Proteomes" id="UP000677117">
    <property type="component" value="Chromosome"/>
</dbReference>
<feature type="transmembrane region" description="Helical" evidence="1">
    <location>
        <begin position="12"/>
        <end position="34"/>
    </location>
</feature>
<evidence type="ECO:0000313" key="2">
    <source>
        <dbReference type="EMBL" id="QWQ31604.1"/>
    </source>
</evidence>
<dbReference type="SUPFAM" id="SSF50156">
    <property type="entry name" value="PDZ domain-like"/>
    <property type="match status" value="1"/>
</dbReference>
<dbReference type="SUPFAM" id="SSF50494">
    <property type="entry name" value="Trypsin-like serine proteases"/>
    <property type="match status" value="1"/>
</dbReference>
<protein>
    <submittedName>
        <fullName evidence="2">Trypsin-like peptidase domain-containing protein</fullName>
    </submittedName>
</protein>
<dbReference type="AlphaFoldDB" id="A0A8F1SB36"/>
<dbReference type="GO" id="GO:0004252">
    <property type="term" value="F:serine-type endopeptidase activity"/>
    <property type="evidence" value="ECO:0007669"/>
    <property type="project" value="InterPro"/>
</dbReference>
<dbReference type="InterPro" id="IPR001940">
    <property type="entry name" value="Peptidase_S1C"/>
</dbReference>
<keyword evidence="1" id="KW-0472">Membrane</keyword>
<sequence length="408" mass="43547">MQNSGKQKRLALWLVGGVVGAATLVSIIFLTSWITLQLANRLSQDVKHDGNSITVSDGDVSKVVDKVSPSVVSIVVSSEDSEKMGAGTGVIISADGYVLTNKHVVKNSQKIRVVTHNGDQFTDVSLVGVDPLNDIAFLKIKDAKKLPVAELGNSGTVKVGQKVVAIGNSLGQYQNTVSSGIISGKGRPVVASSDSRGSKTESLTDLLQTDAPINLGNSGGPLINMAGQVIGINTAIASDAQSIGFAIPINAVKGMVRGVISGKGVQKAYLGVRYASITPDIQSEYKLPVKSGAYINGGSESTIEKDGPADKAGIKSGDIITKAANKQRRQIERPVFLLHPRNPAVANRKSRKLQPFAKSARHYLRLDCQSLDKSRPQTSISLFSYSIRVEIYAQSESRRRYLEQDQPR</sequence>
<evidence type="ECO:0000313" key="3">
    <source>
        <dbReference type="Proteomes" id="UP000677117"/>
    </source>
</evidence>